<dbReference type="EMBL" id="QNBE01000008">
    <property type="protein sequence ID" value="RKX71463.1"/>
    <property type="molecule type" value="Genomic_DNA"/>
</dbReference>
<dbReference type="InterPro" id="IPR029063">
    <property type="entry name" value="SAM-dependent_MTases_sf"/>
</dbReference>
<dbReference type="Gene3D" id="3.40.50.150">
    <property type="entry name" value="Vaccinia Virus protein VP39"/>
    <property type="match status" value="1"/>
</dbReference>
<sequence length="276" mass="32242">MRLKLTMKSSLCEVVNFLSQDVAGEIAETVYFRRGIDSYRSRIHTANVIRDLEIIIRESPPPGKVLDFGCGFGIQSFMLAEEGYKVVGLETIEDKSLSHFFKGEIKRHKMDRDRTLEQIWQRLSGRCEQLEFKVYDGLHIPYPDTHFDIILAYAVLEHIPQDDLNIILKELYRVLDIKGYLFVFQFPRAESYAEFIAHRLGVEAHDFLLPEKGIIRLLEGYGFKIYKTYRSDLLLKRPRKLVNALFPVLRYLENVLLCTPLSYFAHHINIIARRVD</sequence>
<evidence type="ECO:0000313" key="2">
    <source>
        <dbReference type="EMBL" id="RKX71463.1"/>
    </source>
</evidence>
<organism evidence="2 3">
    <name type="scientific">candidate division WOR-3 bacterium</name>
    <dbReference type="NCBI Taxonomy" id="2052148"/>
    <lineage>
        <taxon>Bacteria</taxon>
        <taxon>Bacteria division WOR-3</taxon>
    </lineage>
</organism>
<evidence type="ECO:0000259" key="1">
    <source>
        <dbReference type="Pfam" id="PF08241"/>
    </source>
</evidence>
<dbReference type="Pfam" id="PF08241">
    <property type="entry name" value="Methyltransf_11"/>
    <property type="match status" value="1"/>
</dbReference>
<dbReference type="SUPFAM" id="SSF53335">
    <property type="entry name" value="S-adenosyl-L-methionine-dependent methyltransferases"/>
    <property type="match status" value="1"/>
</dbReference>
<dbReference type="Proteomes" id="UP000268469">
    <property type="component" value="Unassembled WGS sequence"/>
</dbReference>
<accession>A0A660SL60</accession>
<comment type="caution">
    <text evidence="2">The sequence shown here is derived from an EMBL/GenBank/DDBJ whole genome shotgun (WGS) entry which is preliminary data.</text>
</comment>
<dbReference type="AlphaFoldDB" id="A0A660SL60"/>
<reference evidence="2 3" key="1">
    <citation type="submission" date="2018-06" db="EMBL/GenBank/DDBJ databases">
        <title>Extensive metabolic versatility and redundancy in microbially diverse, dynamic hydrothermal sediments.</title>
        <authorList>
            <person name="Dombrowski N."/>
            <person name="Teske A."/>
            <person name="Baker B.J."/>
        </authorList>
    </citation>
    <scope>NUCLEOTIDE SEQUENCE [LARGE SCALE GENOMIC DNA]</scope>
    <source>
        <strain evidence="2">B36_G15</strain>
    </source>
</reference>
<dbReference type="PANTHER" id="PTHR43591">
    <property type="entry name" value="METHYLTRANSFERASE"/>
    <property type="match status" value="1"/>
</dbReference>
<protein>
    <recommendedName>
        <fullName evidence="1">Methyltransferase type 11 domain-containing protein</fullName>
    </recommendedName>
</protein>
<evidence type="ECO:0000313" key="3">
    <source>
        <dbReference type="Proteomes" id="UP000268469"/>
    </source>
</evidence>
<dbReference type="CDD" id="cd02440">
    <property type="entry name" value="AdoMet_MTases"/>
    <property type="match status" value="1"/>
</dbReference>
<dbReference type="InterPro" id="IPR013216">
    <property type="entry name" value="Methyltransf_11"/>
</dbReference>
<name>A0A660SL60_UNCW3</name>
<feature type="domain" description="Methyltransferase type 11" evidence="1">
    <location>
        <begin position="66"/>
        <end position="183"/>
    </location>
</feature>
<proteinExistence type="predicted"/>
<gene>
    <name evidence="2" type="ORF">DRP53_01410</name>
</gene>